<dbReference type="STRING" id="71451.RV07_GL001864"/>
<dbReference type="eggNOG" id="COG2070">
    <property type="taxonomic scope" value="Bacteria"/>
</dbReference>
<dbReference type="RefSeq" id="WP_010741078.1">
    <property type="nucleotide sequence ID" value="NZ_KB946250.1"/>
</dbReference>
<keyword evidence="3" id="KW-0285">Flavoprotein</keyword>
<comment type="function">
    <text evidence="1">Nitronate monooxygenase that uses molecular oxygen to catalyze the oxidative denitrification of alkyl nitronates. Acts on propionate 3-nitronate (P3N), the presumed physiological substrate. Probably functions in the detoxification of P3N, a metabolic poison produced by plants and fungi as a defense mechanism.</text>
</comment>
<dbReference type="Gene3D" id="3.20.20.70">
    <property type="entry name" value="Aldolase class I"/>
    <property type="match status" value="1"/>
</dbReference>
<evidence type="ECO:0000313" key="6">
    <source>
        <dbReference type="EMBL" id="EOH77609.1"/>
    </source>
</evidence>
<accession>R2RNQ1</accession>
<keyword evidence="9" id="KW-1185">Reference proteome</keyword>
<dbReference type="PANTHER" id="PTHR32332:SF20">
    <property type="entry name" value="2-NITROPROPANE DIOXYGENASE-LIKE PROTEIN"/>
    <property type="match status" value="1"/>
</dbReference>
<dbReference type="PANTHER" id="PTHR32332">
    <property type="entry name" value="2-NITROPROPANE DIOXYGENASE"/>
    <property type="match status" value="1"/>
</dbReference>
<reference evidence="7 9" key="2">
    <citation type="submission" date="2013-03" db="EMBL/GenBank/DDBJ databases">
        <title>The Genome Sequence of Enterococcus malodoratus ATCC_43197 (PacBio/Illumina hybrid assembly).</title>
        <authorList>
            <consortium name="The Broad Institute Genomics Platform"/>
            <consortium name="The Broad Institute Genome Sequencing Center for Infectious Disease"/>
            <person name="Earl A."/>
            <person name="Russ C."/>
            <person name="Gilmore M."/>
            <person name="Surin D."/>
            <person name="Walker B."/>
            <person name="Young S."/>
            <person name="Zeng Q."/>
            <person name="Gargeya S."/>
            <person name="Fitzgerald M."/>
            <person name="Haas B."/>
            <person name="Abouelleil A."/>
            <person name="Allen A.W."/>
            <person name="Alvarado L."/>
            <person name="Arachchi H.M."/>
            <person name="Berlin A.M."/>
            <person name="Chapman S.B."/>
            <person name="Gainer-Dewar J."/>
            <person name="Goldberg J."/>
            <person name="Griggs A."/>
            <person name="Gujja S."/>
            <person name="Hansen M."/>
            <person name="Howarth C."/>
            <person name="Imamovic A."/>
            <person name="Ireland A."/>
            <person name="Larimer J."/>
            <person name="McCowan C."/>
            <person name="Murphy C."/>
            <person name="Pearson M."/>
            <person name="Poon T.W."/>
            <person name="Priest M."/>
            <person name="Roberts A."/>
            <person name="Saif S."/>
            <person name="Shea T."/>
            <person name="Sisk P."/>
            <person name="Sykes S."/>
            <person name="Wortman J."/>
            <person name="Nusbaum C."/>
            <person name="Birren B."/>
        </authorList>
    </citation>
    <scope>NUCLEOTIDE SEQUENCE [LARGE SCALE GENOMIC DNA]</scope>
    <source>
        <strain evidence="7 9">ATCC 43197</strain>
    </source>
</reference>
<dbReference type="Pfam" id="PF03060">
    <property type="entry name" value="NMO"/>
    <property type="match status" value="2"/>
</dbReference>
<dbReference type="AlphaFoldDB" id="R2RNQ1"/>
<keyword evidence="5" id="KW-0560">Oxidoreductase</keyword>
<evidence type="ECO:0000313" key="7">
    <source>
        <dbReference type="EMBL" id="EOT63977.1"/>
    </source>
</evidence>
<dbReference type="Proteomes" id="UP000013783">
    <property type="component" value="Unassembled WGS sequence"/>
</dbReference>
<organism evidence="6 8">
    <name type="scientific">Enterococcus malodoratus ATCC 43197</name>
    <dbReference type="NCBI Taxonomy" id="1158601"/>
    <lineage>
        <taxon>Bacteria</taxon>
        <taxon>Bacillati</taxon>
        <taxon>Bacillota</taxon>
        <taxon>Bacilli</taxon>
        <taxon>Lactobacillales</taxon>
        <taxon>Enterococcaceae</taxon>
        <taxon>Enterococcus</taxon>
    </lineage>
</organism>
<dbReference type="PATRIC" id="fig|1158601.3.peg.2220"/>
<proteinExistence type="predicted"/>
<keyword evidence="4" id="KW-0288">FMN</keyword>
<dbReference type="InterPro" id="IPR013785">
    <property type="entry name" value="Aldolase_TIM"/>
</dbReference>
<evidence type="ECO:0000313" key="8">
    <source>
        <dbReference type="Proteomes" id="UP000013783"/>
    </source>
</evidence>
<dbReference type="EMBL" id="AJAK01000015">
    <property type="protein sequence ID" value="EOH77609.1"/>
    <property type="molecule type" value="Genomic_DNA"/>
</dbReference>
<gene>
    <name evidence="7" type="ORF">I585_03174</name>
    <name evidence="6" type="ORF">UAI_02246</name>
</gene>
<sequence>MEKITELLEIQYPIFQGAMAHIARYPLVSAVSEAGGLGIIAAGGLSGEELREQIRETKKRTKNPFAVNLMLQMENISEQVDVLIAEDIKIVTTGAGTPKPYMERLKQAGIKVFPVIPSVKIAQKMEQLGVDGVIAEGMEAGGHIGETTTMTLIPQVAQAVNIPVIAAGGIGDGHGMAAAFVLGACGVQMGTAFLTTTECPIHENYKQAILQANDTATVVIHKEKGGAIRGLRNELLEGYSKNESGEVFSLAALQRAADDGDVQQGNVMSGQIAGMLTQVRPAKELIEAVYAEAEAVSQKIVLR</sequence>
<dbReference type="EMBL" id="ASWA01000004">
    <property type="protein sequence ID" value="EOT63977.1"/>
    <property type="molecule type" value="Genomic_DNA"/>
</dbReference>
<evidence type="ECO:0000256" key="2">
    <source>
        <dbReference type="ARBA" id="ARBA00013457"/>
    </source>
</evidence>
<dbReference type="InterPro" id="IPR004136">
    <property type="entry name" value="NMO"/>
</dbReference>
<dbReference type="CDD" id="cd04730">
    <property type="entry name" value="NPD_like"/>
    <property type="match status" value="1"/>
</dbReference>
<dbReference type="OrthoDB" id="9778912at2"/>
<reference evidence="6 8" key="1">
    <citation type="submission" date="2013-02" db="EMBL/GenBank/DDBJ databases">
        <title>The Genome Sequence of Enterococcus malodoratus ATCC_43197.</title>
        <authorList>
            <consortium name="The Broad Institute Genome Sequencing Platform"/>
            <consortium name="The Broad Institute Genome Sequencing Center for Infectious Disease"/>
            <person name="Earl A.M."/>
            <person name="Gilmore M.S."/>
            <person name="Lebreton F."/>
            <person name="Walker B."/>
            <person name="Young S.K."/>
            <person name="Zeng Q."/>
            <person name="Gargeya S."/>
            <person name="Fitzgerald M."/>
            <person name="Haas B."/>
            <person name="Abouelleil A."/>
            <person name="Alvarado L."/>
            <person name="Arachchi H.M."/>
            <person name="Berlin A.M."/>
            <person name="Chapman S.B."/>
            <person name="Dewar J."/>
            <person name="Goldberg J."/>
            <person name="Griggs A."/>
            <person name="Gujja S."/>
            <person name="Hansen M."/>
            <person name="Howarth C."/>
            <person name="Imamovic A."/>
            <person name="Larimer J."/>
            <person name="McCowan C."/>
            <person name="Murphy C."/>
            <person name="Neiman D."/>
            <person name="Pearson M."/>
            <person name="Priest M."/>
            <person name="Roberts A."/>
            <person name="Saif S."/>
            <person name="Shea T."/>
            <person name="Sisk P."/>
            <person name="Sykes S."/>
            <person name="Wortman J."/>
            <person name="Nusbaum C."/>
            <person name="Birren B."/>
        </authorList>
    </citation>
    <scope>NUCLEOTIDE SEQUENCE [LARGE SCALE GENOMIC DNA]</scope>
    <source>
        <strain evidence="6 8">ATCC 43197</strain>
    </source>
</reference>
<dbReference type="Proteomes" id="UP000014148">
    <property type="component" value="Unassembled WGS sequence"/>
</dbReference>
<evidence type="ECO:0000256" key="4">
    <source>
        <dbReference type="ARBA" id="ARBA00022643"/>
    </source>
</evidence>
<evidence type="ECO:0000313" key="9">
    <source>
        <dbReference type="Proteomes" id="UP000014148"/>
    </source>
</evidence>
<evidence type="ECO:0000256" key="1">
    <source>
        <dbReference type="ARBA" id="ARBA00003535"/>
    </source>
</evidence>
<comment type="caution">
    <text evidence="6">The sequence shown here is derived from an EMBL/GenBank/DDBJ whole genome shotgun (WGS) entry which is preliminary data.</text>
</comment>
<evidence type="ECO:0000256" key="5">
    <source>
        <dbReference type="ARBA" id="ARBA00023002"/>
    </source>
</evidence>
<dbReference type="SUPFAM" id="SSF51412">
    <property type="entry name" value="Inosine monophosphate dehydrogenase (IMPDH)"/>
    <property type="match status" value="1"/>
</dbReference>
<name>R2RNQ1_9ENTE</name>
<dbReference type="GO" id="GO:0018580">
    <property type="term" value="F:nitronate monooxygenase activity"/>
    <property type="evidence" value="ECO:0007669"/>
    <property type="project" value="InterPro"/>
</dbReference>
<protein>
    <recommendedName>
        <fullName evidence="2">Probable nitronate monooxygenase</fullName>
    </recommendedName>
</protein>
<evidence type="ECO:0000256" key="3">
    <source>
        <dbReference type="ARBA" id="ARBA00022630"/>
    </source>
</evidence>